<evidence type="ECO:0000313" key="3">
    <source>
        <dbReference type="EMBL" id="KAA6400741.1"/>
    </source>
</evidence>
<name>A0A5J4X0N3_9EUKA</name>
<dbReference type="EMBL" id="SNRW01000509">
    <property type="protein sequence ID" value="KAA6400741.1"/>
    <property type="molecule type" value="Genomic_DNA"/>
</dbReference>
<comment type="caution">
    <text evidence="3">The sequence shown here is derived from an EMBL/GenBank/DDBJ whole genome shotgun (WGS) entry which is preliminary data.</text>
</comment>
<evidence type="ECO:0008006" key="5">
    <source>
        <dbReference type="Google" id="ProtNLM"/>
    </source>
</evidence>
<feature type="compositionally biased region" description="Polar residues" evidence="2">
    <location>
        <begin position="219"/>
        <end position="229"/>
    </location>
</feature>
<evidence type="ECO:0000256" key="1">
    <source>
        <dbReference type="SAM" id="Coils"/>
    </source>
</evidence>
<evidence type="ECO:0000256" key="2">
    <source>
        <dbReference type="SAM" id="MobiDB-lite"/>
    </source>
</evidence>
<feature type="compositionally biased region" description="Polar residues" evidence="2">
    <location>
        <begin position="258"/>
        <end position="288"/>
    </location>
</feature>
<dbReference type="AlphaFoldDB" id="A0A5J4X0N3"/>
<feature type="compositionally biased region" description="Polar residues" evidence="2">
    <location>
        <begin position="296"/>
        <end position="309"/>
    </location>
</feature>
<proteinExistence type="predicted"/>
<gene>
    <name evidence="3" type="ORF">EZS28_003733</name>
</gene>
<dbReference type="Proteomes" id="UP000324800">
    <property type="component" value="Unassembled WGS sequence"/>
</dbReference>
<accession>A0A5J4X0N3</accession>
<keyword evidence="1" id="KW-0175">Coiled coil</keyword>
<feature type="coiled-coil region" evidence="1">
    <location>
        <begin position="4"/>
        <end position="31"/>
    </location>
</feature>
<evidence type="ECO:0000313" key="4">
    <source>
        <dbReference type="Proteomes" id="UP000324800"/>
    </source>
</evidence>
<sequence>MEDIERARHLLNDMQNQHRILEQKKVELQHEIREYGIVIQQVNARINFLISERESVHQNVLEMETRIKQVDHDIVRARRTYDKLADDKSQLLSEKHKMDEDVKIVAKEYENNEIHTNQVREQIQITRSEYDETETLKTSMDQQYRQREKELSKLRNQIKKYDSYATRVSQTIMMNKPSKMNYDEAERSLRMAQSVASRVSSRPPSPILMMMTHTRKSYDQFNQSQSSQIARKPSPALSLGSQNLKRSQSPAGGRAKRSQSQDNSLVNLPSYSTPDNISRTQTSFTSVRSSHHAKPISSTKNFTSQQTRTPIIAQGDY</sequence>
<feature type="compositionally biased region" description="Polar residues" evidence="2">
    <location>
        <begin position="239"/>
        <end position="250"/>
    </location>
</feature>
<reference evidence="3 4" key="1">
    <citation type="submission" date="2019-03" db="EMBL/GenBank/DDBJ databases">
        <title>Single cell metagenomics reveals metabolic interactions within the superorganism composed of flagellate Streblomastix strix and complex community of Bacteroidetes bacteria on its surface.</title>
        <authorList>
            <person name="Treitli S.C."/>
            <person name="Kolisko M."/>
            <person name="Husnik F."/>
            <person name="Keeling P."/>
            <person name="Hampl V."/>
        </authorList>
    </citation>
    <scope>NUCLEOTIDE SEQUENCE [LARGE SCALE GENOMIC DNA]</scope>
    <source>
        <strain evidence="3">ST1C</strain>
    </source>
</reference>
<organism evidence="3 4">
    <name type="scientific">Streblomastix strix</name>
    <dbReference type="NCBI Taxonomy" id="222440"/>
    <lineage>
        <taxon>Eukaryota</taxon>
        <taxon>Metamonada</taxon>
        <taxon>Preaxostyla</taxon>
        <taxon>Oxymonadida</taxon>
        <taxon>Streblomastigidae</taxon>
        <taxon>Streblomastix</taxon>
    </lineage>
</organism>
<feature type="region of interest" description="Disordered" evidence="2">
    <location>
        <begin position="219"/>
        <end position="317"/>
    </location>
</feature>
<protein>
    <recommendedName>
        <fullName evidence="5">Cilia- and flagella-associated protein 157</fullName>
    </recommendedName>
</protein>